<evidence type="ECO:0000313" key="2">
    <source>
        <dbReference type="Proteomes" id="UP000470404"/>
    </source>
</evidence>
<keyword evidence="2" id="KW-1185">Reference proteome</keyword>
<reference evidence="1 2" key="1">
    <citation type="submission" date="2020-01" db="EMBL/GenBank/DDBJ databases">
        <title>Insect and environment-associated Actinomycetes.</title>
        <authorList>
            <person name="Currrie C."/>
            <person name="Chevrette M."/>
            <person name="Carlson C."/>
            <person name="Stubbendieck R."/>
            <person name="Wendt-Pienkowski E."/>
        </authorList>
    </citation>
    <scope>NUCLEOTIDE SEQUENCE [LARGE SCALE GENOMIC DNA]</scope>
    <source>
        <strain evidence="1 2">SID8386</strain>
    </source>
</reference>
<dbReference type="RefSeq" id="WP_157905156.1">
    <property type="nucleotide sequence ID" value="NZ_JAAGNC010000075.1"/>
</dbReference>
<name>A0ABX0BUZ4_9PSEU</name>
<evidence type="ECO:0000313" key="1">
    <source>
        <dbReference type="EMBL" id="NEC56666.1"/>
    </source>
</evidence>
<sequence length="120" mass="13653">MNVRSAQFDCVARGRFHGEAIIEVDVRADSEAVRGEPRQNRAAQRQPRKARVVQHQIVVECTPDEGQPHRGTDMSEVELACDSRADYANTPWVEDCVFGEQRLADRIRRQLVTRLLADPQ</sequence>
<dbReference type="EMBL" id="JAAGNC010000075">
    <property type="protein sequence ID" value="NEC56666.1"/>
    <property type="molecule type" value="Genomic_DNA"/>
</dbReference>
<protein>
    <submittedName>
        <fullName evidence="1">Uncharacterized protein</fullName>
    </submittedName>
</protein>
<comment type="caution">
    <text evidence="1">The sequence shown here is derived from an EMBL/GenBank/DDBJ whole genome shotgun (WGS) entry which is preliminary data.</text>
</comment>
<accession>A0ABX0BUZ4</accession>
<proteinExistence type="predicted"/>
<gene>
    <name evidence="1" type="ORF">G3I59_13985</name>
</gene>
<dbReference type="Proteomes" id="UP000470404">
    <property type="component" value="Unassembled WGS sequence"/>
</dbReference>
<organism evidence="1 2">
    <name type="scientific">Amycolatopsis rubida</name>
    <dbReference type="NCBI Taxonomy" id="112413"/>
    <lineage>
        <taxon>Bacteria</taxon>
        <taxon>Bacillati</taxon>
        <taxon>Actinomycetota</taxon>
        <taxon>Actinomycetes</taxon>
        <taxon>Pseudonocardiales</taxon>
        <taxon>Pseudonocardiaceae</taxon>
        <taxon>Amycolatopsis</taxon>
    </lineage>
</organism>